<evidence type="ECO:0000256" key="7">
    <source>
        <dbReference type="ARBA" id="ARBA00023242"/>
    </source>
</evidence>
<comment type="similarity">
    <text evidence="2">Belongs to the AP2/ERF transcription factor family. RAV subfamily.</text>
</comment>
<evidence type="ECO:0000256" key="2">
    <source>
        <dbReference type="ARBA" id="ARBA00009089"/>
    </source>
</evidence>
<dbReference type="FunFam" id="3.30.730.10:FF:000008">
    <property type="entry name" value="AP2 domain-containing protein RAP2.8"/>
    <property type="match status" value="1"/>
</dbReference>
<evidence type="ECO:0000313" key="10">
    <source>
        <dbReference type="Proteomes" id="UP000593562"/>
    </source>
</evidence>
<evidence type="ECO:0000259" key="8">
    <source>
        <dbReference type="PROSITE" id="PS51032"/>
    </source>
</evidence>
<keyword evidence="7" id="KW-0539">Nucleus</keyword>
<reference evidence="9 10" key="1">
    <citation type="journal article" date="2020" name="Nat. Commun.">
        <title>Genome of Tripterygium wilfordii and identification of cytochrome P450 involved in triptolide biosynthesis.</title>
        <authorList>
            <person name="Tu L."/>
            <person name="Su P."/>
            <person name="Zhang Z."/>
            <person name="Gao L."/>
            <person name="Wang J."/>
            <person name="Hu T."/>
            <person name="Zhou J."/>
            <person name="Zhang Y."/>
            <person name="Zhao Y."/>
            <person name="Liu Y."/>
            <person name="Song Y."/>
            <person name="Tong Y."/>
            <person name="Lu Y."/>
            <person name="Yang J."/>
            <person name="Xu C."/>
            <person name="Jia M."/>
            <person name="Peters R.J."/>
            <person name="Huang L."/>
            <person name="Gao W."/>
        </authorList>
    </citation>
    <scope>NUCLEOTIDE SEQUENCE [LARGE SCALE GENOMIC DNA]</scope>
    <source>
        <strain evidence="10">cv. XIE 37</strain>
        <tissue evidence="9">Leaf</tissue>
    </source>
</reference>
<keyword evidence="3" id="KW-0936">Ethylene signaling pathway</keyword>
<dbReference type="PANTHER" id="PTHR31140:SF80">
    <property type="entry name" value="AP2_ERF AND B3 DOMAIN TRANSCRIPTION FACTOR"/>
    <property type="match status" value="1"/>
</dbReference>
<protein>
    <submittedName>
        <fullName evidence="9">AP2 domain-containing transcription factor family protein</fullName>
    </submittedName>
</protein>
<dbReference type="AlphaFoldDB" id="A0A7J7DQZ2"/>
<dbReference type="GO" id="GO:0005634">
    <property type="term" value="C:nucleus"/>
    <property type="evidence" value="ECO:0007669"/>
    <property type="project" value="UniProtKB-SubCell"/>
</dbReference>
<dbReference type="Proteomes" id="UP000593562">
    <property type="component" value="Unassembled WGS sequence"/>
</dbReference>
<dbReference type="GO" id="GO:0003677">
    <property type="term" value="F:DNA binding"/>
    <property type="evidence" value="ECO:0007669"/>
    <property type="project" value="UniProtKB-KW"/>
</dbReference>
<evidence type="ECO:0000256" key="6">
    <source>
        <dbReference type="ARBA" id="ARBA00023163"/>
    </source>
</evidence>
<dbReference type="CDD" id="cd00018">
    <property type="entry name" value="AP2"/>
    <property type="match status" value="1"/>
</dbReference>
<dbReference type="PANTHER" id="PTHR31140">
    <property type="entry name" value="B3 DOMAIN-CONTAINING TRANSCRIPTION FACTOR ABI3"/>
    <property type="match status" value="1"/>
</dbReference>
<dbReference type="PROSITE" id="PS51032">
    <property type="entry name" value="AP2_ERF"/>
    <property type="match status" value="1"/>
</dbReference>
<dbReference type="InterPro" id="IPR001471">
    <property type="entry name" value="AP2/ERF_dom"/>
</dbReference>
<evidence type="ECO:0000313" key="9">
    <source>
        <dbReference type="EMBL" id="KAF5748788.1"/>
    </source>
</evidence>
<sequence length="296" mass="33758">MVQDSPSMILSNDNNYGTIRATKRARVLHDHQTFNQHVVAKFKGVVPQNNGHWGAQIYANHQRIWLGTFKSEIEAAMAYDSAAIKLRNGDSHRNFSWSDSNTQESIFQNNYSPEDVLNMIRDGSYRPKLADFLRTQSQIDKISSPMNQQTRLFHGTDSQFSCVQLFQKELTPSDVGKLNRLVIPKRFAVKYFPYISEDVDDHDDLELVFYDRNMRPWKFSHRAEDGQKLSLIDVVHGNNNGDKSCVVDGDEMQVGLELKLGQSRGEDEKELGLESSSSTHTVEEKGFRLFGVPINV</sequence>
<keyword evidence="5" id="KW-0238">DNA-binding</keyword>
<dbReference type="InterPro" id="IPR036955">
    <property type="entry name" value="AP2/ERF_dom_sf"/>
</dbReference>
<comment type="caution">
    <text evidence="9">The sequence shown here is derived from an EMBL/GenBank/DDBJ whole genome shotgun (WGS) entry which is preliminary data.</text>
</comment>
<dbReference type="SUPFAM" id="SSF101936">
    <property type="entry name" value="DNA-binding pseudobarrel domain"/>
    <property type="match status" value="1"/>
</dbReference>
<keyword evidence="10" id="KW-1185">Reference proteome</keyword>
<proteinExistence type="inferred from homology"/>
<dbReference type="InterPro" id="IPR015300">
    <property type="entry name" value="DNA-bd_pseudobarrel_sf"/>
</dbReference>
<evidence type="ECO:0000256" key="4">
    <source>
        <dbReference type="ARBA" id="ARBA00023015"/>
    </source>
</evidence>
<dbReference type="Pfam" id="PF02362">
    <property type="entry name" value="B3"/>
    <property type="match status" value="1"/>
</dbReference>
<accession>A0A7J7DQZ2</accession>
<dbReference type="Gene3D" id="2.40.330.10">
    <property type="entry name" value="DNA-binding pseudobarrel domain"/>
    <property type="match status" value="1"/>
</dbReference>
<dbReference type="InterPro" id="IPR044800">
    <property type="entry name" value="LEC2-like"/>
</dbReference>
<organism evidence="9 10">
    <name type="scientific">Tripterygium wilfordii</name>
    <name type="common">Thunder God vine</name>
    <dbReference type="NCBI Taxonomy" id="458696"/>
    <lineage>
        <taxon>Eukaryota</taxon>
        <taxon>Viridiplantae</taxon>
        <taxon>Streptophyta</taxon>
        <taxon>Embryophyta</taxon>
        <taxon>Tracheophyta</taxon>
        <taxon>Spermatophyta</taxon>
        <taxon>Magnoliopsida</taxon>
        <taxon>eudicotyledons</taxon>
        <taxon>Gunneridae</taxon>
        <taxon>Pentapetalae</taxon>
        <taxon>rosids</taxon>
        <taxon>fabids</taxon>
        <taxon>Celastrales</taxon>
        <taxon>Celastraceae</taxon>
        <taxon>Tripterygium</taxon>
    </lineage>
</organism>
<feature type="domain" description="AP2/ERF" evidence="8">
    <location>
        <begin position="41"/>
        <end position="96"/>
    </location>
</feature>
<dbReference type="Gene3D" id="3.30.730.10">
    <property type="entry name" value="AP2/ERF domain"/>
    <property type="match status" value="1"/>
</dbReference>
<dbReference type="CDD" id="cd10017">
    <property type="entry name" value="B3_DNA"/>
    <property type="match status" value="1"/>
</dbReference>
<evidence type="ECO:0000256" key="3">
    <source>
        <dbReference type="ARBA" id="ARBA00022745"/>
    </source>
</evidence>
<dbReference type="InterPro" id="IPR016177">
    <property type="entry name" value="DNA-bd_dom_sf"/>
</dbReference>
<dbReference type="InParanoid" id="A0A7J7DQZ2"/>
<comment type="subcellular location">
    <subcellularLocation>
        <location evidence="1">Nucleus</location>
    </subcellularLocation>
</comment>
<dbReference type="GO" id="GO:0009873">
    <property type="term" value="P:ethylene-activated signaling pathway"/>
    <property type="evidence" value="ECO:0007669"/>
    <property type="project" value="UniProtKB-KW"/>
</dbReference>
<gene>
    <name evidence="9" type="ORF">HS088_TW04G00747</name>
</gene>
<dbReference type="SUPFAM" id="SSF54171">
    <property type="entry name" value="DNA-binding domain"/>
    <property type="match status" value="1"/>
</dbReference>
<dbReference type="SMART" id="SM00380">
    <property type="entry name" value="AP2"/>
    <property type="match status" value="1"/>
</dbReference>
<evidence type="ECO:0000256" key="5">
    <source>
        <dbReference type="ARBA" id="ARBA00023125"/>
    </source>
</evidence>
<dbReference type="EMBL" id="JAAARO010000004">
    <property type="protein sequence ID" value="KAF5748788.1"/>
    <property type="molecule type" value="Genomic_DNA"/>
</dbReference>
<keyword evidence="6" id="KW-0804">Transcription</keyword>
<dbReference type="GO" id="GO:0003700">
    <property type="term" value="F:DNA-binding transcription factor activity"/>
    <property type="evidence" value="ECO:0007669"/>
    <property type="project" value="InterPro"/>
</dbReference>
<evidence type="ECO:0000256" key="1">
    <source>
        <dbReference type="ARBA" id="ARBA00004123"/>
    </source>
</evidence>
<keyword evidence="4" id="KW-0805">Transcription regulation</keyword>
<name>A0A7J7DQZ2_TRIWF</name>
<dbReference type="InterPro" id="IPR003340">
    <property type="entry name" value="B3_DNA-bd"/>
</dbReference>